<reference evidence="1 2" key="1">
    <citation type="journal article" date="2021" name="Nat. Plants">
        <title>The Taxus genome provides insights into paclitaxel biosynthesis.</title>
        <authorList>
            <person name="Xiong X."/>
            <person name="Gou J."/>
            <person name="Liao Q."/>
            <person name="Li Y."/>
            <person name="Zhou Q."/>
            <person name="Bi G."/>
            <person name="Li C."/>
            <person name="Du R."/>
            <person name="Wang X."/>
            <person name="Sun T."/>
            <person name="Guo L."/>
            <person name="Liang H."/>
            <person name="Lu P."/>
            <person name="Wu Y."/>
            <person name="Zhang Z."/>
            <person name="Ro D.K."/>
            <person name="Shang Y."/>
            <person name="Huang S."/>
            <person name="Yan J."/>
        </authorList>
    </citation>
    <scope>NUCLEOTIDE SEQUENCE [LARGE SCALE GENOMIC DNA]</scope>
    <source>
        <strain evidence="1">Ta-2019</strain>
    </source>
</reference>
<organism evidence="1 2">
    <name type="scientific">Taxus chinensis</name>
    <name type="common">Chinese yew</name>
    <name type="synonym">Taxus wallichiana var. chinensis</name>
    <dbReference type="NCBI Taxonomy" id="29808"/>
    <lineage>
        <taxon>Eukaryota</taxon>
        <taxon>Viridiplantae</taxon>
        <taxon>Streptophyta</taxon>
        <taxon>Embryophyta</taxon>
        <taxon>Tracheophyta</taxon>
        <taxon>Spermatophyta</taxon>
        <taxon>Pinopsida</taxon>
        <taxon>Pinidae</taxon>
        <taxon>Conifers II</taxon>
        <taxon>Cupressales</taxon>
        <taxon>Taxaceae</taxon>
        <taxon>Taxus</taxon>
    </lineage>
</organism>
<sequence length="56" mass="6715">DNQELRNIQEENDGVLTPCWTQDIMHFLHIGLCPSEMNKTKRRHFRFQVEPYALVD</sequence>
<feature type="non-terminal residue" evidence="1">
    <location>
        <position position="1"/>
    </location>
</feature>
<dbReference type="EMBL" id="JAHRHJ020000005">
    <property type="protein sequence ID" value="KAH9316458.1"/>
    <property type="molecule type" value="Genomic_DNA"/>
</dbReference>
<dbReference type="Proteomes" id="UP000824469">
    <property type="component" value="Unassembled WGS sequence"/>
</dbReference>
<comment type="caution">
    <text evidence="1">The sequence shown here is derived from an EMBL/GenBank/DDBJ whole genome shotgun (WGS) entry which is preliminary data.</text>
</comment>
<feature type="non-terminal residue" evidence="1">
    <location>
        <position position="56"/>
    </location>
</feature>
<dbReference type="AlphaFoldDB" id="A0AA38L9B3"/>
<keyword evidence="2" id="KW-1185">Reference proteome</keyword>
<accession>A0AA38L9B3</accession>
<evidence type="ECO:0000313" key="2">
    <source>
        <dbReference type="Proteomes" id="UP000824469"/>
    </source>
</evidence>
<proteinExistence type="predicted"/>
<protein>
    <submittedName>
        <fullName evidence="1">Uncharacterized protein</fullName>
    </submittedName>
</protein>
<gene>
    <name evidence="1" type="ORF">KI387_025085</name>
</gene>
<name>A0AA38L9B3_TAXCH</name>
<evidence type="ECO:0000313" key="1">
    <source>
        <dbReference type="EMBL" id="KAH9316458.1"/>
    </source>
</evidence>